<dbReference type="PANTHER" id="PTHR45784:SF3">
    <property type="entry name" value="C-TYPE LECTIN DOMAIN FAMILY 4 MEMBER K-LIKE-RELATED"/>
    <property type="match status" value="1"/>
</dbReference>
<dbReference type="PROSITE" id="PS50041">
    <property type="entry name" value="C_TYPE_LECTIN_2"/>
    <property type="match status" value="1"/>
</dbReference>
<evidence type="ECO:0000313" key="5">
    <source>
        <dbReference type="Proteomes" id="UP001208570"/>
    </source>
</evidence>
<reference evidence="4" key="1">
    <citation type="journal article" date="2023" name="Mol. Biol. Evol.">
        <title>Third-Generation Sequencing Reveals the Adaptive Role of the Epigenome in Three Deep-Sea Polychaetes.</title>
        <authorList>
            <person name="Perez M."/>
            <person name="Aroh O."/>
            <person name="Sun Y."/>
            <person name="Lan Y."/>
            <person name="Juniper S.K."/>
            <person name="Young C.R."/>
            <person name="Angers B."/>
            <person name="Qian P.Y."/>
        </authorList>
    </citation>
    <scope>NUCLEOTIDE SEQUENCE</scope>
    <source>
        <strain evidence="4">P08H-3</strain>
    </source>
</reference>
<dbReference type="EMBL" id="JAODUP010000666">
    <property type="protein sequence ID" value="KAK2145652.1"/>
    <property type="molecule type" value="Genomic_DNA"/>
</dbReference>
<comment type="caution">
    <text evidence="4">The sequence shown here is derived from an EMBL/GenBank/DDBJ whole genome shotgun (WGS) entry which is preliminary data.</text>
</comment>
<organism evidence="4 5">
    <name type="scientific">Paralvinella palmiformis</name>
    <dbReference type="NCBI Taxonomy" id="53620"/>
    <lineage>
        <taxon>Eukaryota</taxon>
        <taxon>Metazoa</taxon>
        <taxon>Spiralia</taxon>
        <taxon>Lophotrochozoa</taxon>
        <taxon>Annelida</taxon>
        <taxon>Polychaeta</taxon>
        <taxon>Sedentaria</taxon>
        <taxon>Canalipalpata</taxon>
        <taxon>Terebellida</taxon>
        <taxon>Terebelliformia</taxon>
        <taxon>Alvinellidae</taxon>
        <taxon>Paralvinella</taxon>
    </lineage>
</organism>
<evidence type="ECO:0000256" key="2">
    <source>
        <dbReference type="SAM" id="SignalP"/>
    </source>
</evidence>
<feature type="domain" description="C-type lectin" evidence="3">
    <location>
        <begin position="243"/>
        <end position="345"/>
    </location>
</feature>
<accession>A0AAD9J3V5</accession>
<dbReference type="CDD" id="cd00037">
    <property type="entry name" value="CLECT"/>
    <property type="match status" value="2"/>
</dbReference>
<evidence type="ECO:0000256" key="1">
    <source>
        <dbReference type="SAM" id="MobiDB-lite"/>
    </source>
</evidence>
<dbReference type="InterPro" id="IPR016186">
    <property type="entry name" value="C-type_lectin-like/link_sf"/>
</dbReference>
<dbReference type="Proteomes" id="UP001208570">
    <property type="component" value="Unassembled WGS sequence"/>
</dbReference>
<proteinExistence type="predicted"/>
<dbReference type="SUPFAM" id="SSF56436">
    <property type="entry name" value="C-type lectin-like"/>
    <property type="match status" value="2"/>
</dbReference>
<dbReference type="Pfam" id="PF00059">
    <property type="entry name" value="Lectin_C"/>
    <property type="match status" value="1"/>
</dbReference>
<dbReference type="InterPro" id="IPR001304">
    <property type="entry name" value="C-type_lectin-like"/>
</dbReference>
<feature type="compositionally biased region" description="Polar residues" evidence="1">
    <location>
        <begin position="520"/>
        <end position="531"/>
    </location>
</feature>
<feature type="region of interest" description="Disordered" evidence="1">
    <location>
        <begin position="514"/>
        <end position="547"/>
    </location>
</feature>
<feature type="chain" id="PRO_5042213127" description="C-type lectin domain-containing protein" evidence="2">
    <location>
        <begin position="27"/>
        <end position="547"/>
    </location>
</feature>
<dbReference type="InterPro" id="IPR016187">
    <property type="entry name" value="CTDL_fold"/>
</dbReference>
<evidence type="ECO:0000259" key="3">
    <source>
        <dbReference type="PROSITE" id="PS50041"/>
    </source>
</evidence>
<keyword evidence="5" id="KW-1185">Reference proteome</keyword>
<keyword evidence="2" id="KW-0732">Signal</keyword>
<gene>
    <name evidence="4" type="ORF">LSH36_666g00014</name>
</gene>
<feature type="signal peptide" evidence="2">
    <location>
        <begin position="1"/>
        <end position="26"/>
    </location>
</feature>
<dbReference type="Gene3D" id="3.10.100.10">
    <property type="entry name" value="Mannose-Binding Protein A, subunit A"/>
    <property type="match status" value="2"/>
</dbReference>
<dbReference type="PANTHER" id="PTHR45784">
    <property type="entry name" value="C-TYPE LECTIN DOMAIN FAMILY 20 MEMBER A-RELATED"/>
    <property type="match status" value="1"/>
</dbReference>
<dbReference type="AlphaFoldDB" id="A0AAD9J3V5"/>
<name>A0AAD9J3V5_9ANNE</name>
<feature type="compositionally biased region" description="Basic residues" evidence="1">
    <location>
        <begin position="532"/>
        <end position="547"/>
    </location>
</feature>
<protein>
    <recommendedName>
        <fullName evidence="3">C-type lectin domain-containing protein</fullName>
    </recommendedName>
</protein>
<sequence>MEGYTSTSVLVYCYAIVLMLIVQAKTQSDDTKRFCQNSTEPINVTLLETDKITHPTNVNIKYYLYRINESTLTWCDSYNVCKQRGQRLAILNTKELQQEMTKLNLSDVVKIWIAGRRKDYGSDWTWVNDTLNDVSEDLTIYDNDTITKGMIIFYHLKVHIHLRNATLGQPLDSELFNMTRPDAVSYKDINSDTVHGARYHCGQSNGLFGVVWTRNCARITILNGGIRQITGDTCTEKKFVMCFINEVYLITNKTVSWYNAMNLCVDAGGRLATWQELLVKGDGDVYWFGLYKKPWLWIDSVFSPDQDVHPVYYSSWSSPSGGDCMTLVANGYWMATDCMKRLQYVMCEGEVNNTATNSSSSSWWSAGGDIYQVCFNETFINTYTAAQIESLLSNKCTTRNKVGVVIGVTRNKHAKKTNYNQEGVSNPVVNEYCEAHDCGPVMNPPDSMAYKPEGSEANVTPYAEVKLPHTHLSSTGPPPGYTLVTNSGFDPGYELAKGLNTAENKVIYSEIDKPRGGTTLFENSAYHSTKSLGKKKGPPKPKRQPHL</sequence>
<evidence type="ECO:0000313" key="4">
    <source>
        <dbReference type="EMBL" id="KAK2145652.1"/>
    </source>
</evidence>